<name>A0ABX0TTV8_9SPHN</name>
<comment type="pathway">
    <text evidence="3 9">Metabolic intermediate biosynthesis; chorismate biosynthesis; chorismate from D-erythrose 4-phosphate and phosphoenolpyruvate: step 3/7.</text>
</comment>
<sequence>MTKTIFVLNGPNLGLLGSREPHLYGHSTLADIESELSALACSAGFTLDFRQTDAEHEMLHHVHDARAGAAGIVINPAAFSYSSYSVLDALKMCDCPIIEVHLTNLHRRDEVWRAQSIMTRAVTGTIRVGKLLLDQPLPASGEWGNGLRGKARRS</sequence>
<accession>A0ABX0TTV8</accession>
<dbReference type="Proteomes" id="UP000727456">
    <property type="component" value="Unassembled WGS sequence"/>
</dbReference>
<evidence type="ECO:0000256" key="5">
    <source>
        <dbReference type="ARBA" id="ARBA00011193"/>
    </source>
</evidence>
<dbReference type="EMBL" id="JAAOZC010000002">
    <property type="protein sequence ID" value="NIJ07594.1"/>
    <property type="molecule type" value="Genomic_DNA"/>
</dbReference>
<dbReference type="PANTHER" id="PTHR21272:SF3">
    <property type="entry name" value="CATABOLIC 3-DEHYDROQUINASE"/>
    <property type="match status" value="1"/>
</dbReference>
<evidence type="ECO:0000313" key="11">
    <source>
        <dbReference type="Proteomes" id="UP000727456"/>
    </source>
</evidence>
<evidence type="ECO:0000256" key="7">
    <source>
        <dbReference type="ARBA" id="ARBA00023141"/>
    </source>
</evidence>
<dbReference type="EC" id="4.2.1.10" evidence="6 9"/>
<evidence type="ECO:0000256" key="8">
    <source>
        <dbReference type="ARBA" id="ARBA00023239"/>
    </source>
</evidence>
<evidence type="ECO:0000256" key="9">
    <source>
        <dbReference type="HAMAP-Rule" id="MF_00169"/>
    </source>
</evidence>
<dbReference type="Pfam" id="PF01220">
    <property type="entry name" value="DHquinase_II"/>
    <property type="match status" value="1"/>
</dbReference>
<evidence type="ECO:0000256" key="1">
    <source>
        <dbReference type="ARBA" id="ARBA00001864"/>
    </source>
</evidence>
<comment type="catalytic activity">
    <reaction evidence="1 9">
        <text>3-dehydroquinate = 3-dehydroshikimate + H2O</text>
        <dbReference type="Rhea" id="RHEA:21096"/>
        <dbReference type="ChEBI" id="CHEBI:15377"/>
        <dbReference type="ChEBI" id="CHEBI:16630"/>
        <dbReference type="ChEBI" id="CHEBI:32364"/>
        <dbReference type="EC" id="4.2.1.10"/>
    </reaction>
</comment>
<evidence type="ECO:0000256" key="6">
    <source>
        <dbReference type="ARBA" id="ARBA00012060"/>
    </source>
</evidence>
<evidence type="ECO:0000256" key="4">
    <source>
        <dbReference type="ARBA" id="ARBA00011037"/>
    </source>
</evidence>
<keyword evidence="8 9" id="KW-0456">Lyase</keyword>
<protein>
    <recommendedName>
        <fullName evidence="6 9">3-dehydroquinate dehydratase</fullName>
        <shortName evidence="9">3-dehydroquinase</shortName>
        <ecNumber evidence="6 9">4.2.1.10</ecNumber>
    </recommendedName>
    <alternativeName>
        <fullName evidence="9">Type II DHQase</fullName>
    </alternativeName>
</protein>
<evidence type="ECO:0000256" key="2">
    <source>
        <dbReference type="ARBA" id="ARBA00003924"/>
    </source>
</evidence>
<dbReference type="SUPFAM" id="SSF52304">
    <property type="entry name" value="Type II 3-dehydroquinate dehydratase"/>
    <property type="match status" value="1"/>
</dbReference>
<dbReference type="InterPro" id="IPR018509">
    <property type="entry name" value="DHquinase_II_CS"/>
</dbReference>
<feature type="site" description="Transition state stabilizer" evidence="9">
    <location>
        <position position="19"/>
    </location>
</feature>
<dbReference type="GO" id="GO:0003855">
    <property type="term" value="F:3-dehydroquinate dehydratase activity"/>
    <property type="evidence" value="ECO:0007669"/>
    <property type="project" value="UniProtKB-EC"/>
</dbReference>
<dbReference type="Gene3D" id="3.40.50.9100">
    <property type="entry name" value="Dehydroquinase, class II"/>
    <property type="match status" value="1"/>
</dbReference>
<dbReference type="RefSeq" id="WP_167072444.1">
    <property type="nucleotide sequence ID" value="NZ_JAAOZC010000002.1"/>
</dbReference>
<dbReference type="PROSITE" id="PS01029">
    <property type="entry name" value="DEHYDROQUINASE_II"/>
    <property type="match status" value="1"/>
</dbReference>
<dbReference type="InterPro" id="IPR036441">
    <property type="entry name" value="DHquinase_II_sf"/>
</dbReference>
<dbReference type="CDD" id="cd00466">
    <property type="entry name" value="DHQase_II"/>
    <property type="match status" value="1"/>
</dbReference>
<dbReference type="InterPro" id="IPR001874">
    <property type="entry name" value="DHquinase_II"/>
</dbReference>
<keyword evidence="11" id="KW-1185">Reference proteome</keyword>
<comment type="subunit">
    <text evidence="5 9">Homododecamer.</text>
</comment>
<keyword evidence="7 9" id="KW-0057">Aromatic amino acid biosynthesis</keyword>
<comment type="similarity">
    <text evidence="4 9">Belongs to the type-II 3-dehydroquinase family.</text>
</comment>
<feature type="binding site" evidence="9">
    <location>
        <begin position="102"/>
        <end position="103"/>
    </location>
    <ligand>
        <name>substrate</name>
    </ligand>
</feature>
<dbReference type="PANTHER" id="PTHR21272">
    <property type="entry name" value="CATABOLIC 3-DEHYDROQUINASE"/>
    <property type="match status" value="1"/>
</dbReference>
<feature type="active site" description="Proton donor" evidence="9">
    <location>
        <position position="101"/>
    </location>
</feature>
<keyword evidence="9" id="KW-0028">Amino-acid biosynthesis</keyword>
<comment type="caution">
    <text evidence="10">The sequence shown here is derived from an EMBL/GenBank/DDBJ whole genome shotgun (WGS) entry which is preliminary data.</text>
</comment>
<feature type="active site" description="Proton acceptor" evidence="9">
    <location>
        <position position="24"/>
    </location>
</feature>
<dbReference type="HAMAP" id="MF_00169">
    <property type="entry name" value="AroQ"/>
    <property type="match status" value="1"/>
</dbReference>
<proteinExistence type="inferred from homology"/>
<comment type="function">
    <text evidence="2 9">Catalyzes a trans-dehydration via an enolate intermediate.</text>
</comment>
<evidence type="ECO:0000256" key="3">
    <source>
        <dbReference type="ARBA" id="ARBA00004902"/>
    </source>
</evidence>
<feature type="binding site" evidence="9">
    <location>
        <position position="75"/>
    </location>
    <ligand>
        <name>substrate</name>
    </ligand>
</feature>
<dbReference type="NCBIfam" id="NF003807">
    <property type="entry name" value="PRK05395.1-4"/>
    <property type="match status" value="1"/>
</dbReference>
<feature type="binding site" evidence="9">
    <location>
        <position position="113"/>
    </location>
    <ligand>
        <name>substrate</name>
    </ligand>
</feature>
<evidence type="ECO:0000313" key="10">
    <source>
        <dbReference type="EMBL" id="NIJ07594.1"/>
    </source>
</evidence>
<organism evidence="10 11">
    <name type="scientific">Sphingomonas vulcanisoli</name>
    <dbReference type="NCBI Taxonomy" id="1658060"/>
    <lineage>
        <taxon>Bacteria</taxon>
        <taxon>Pseudomonadati</taxon>
        <taxon>Pseudomonadota</taxon>
        <taxon>Alphaproteobacteria</taxon>
        <taxon>Sphingomonadales</taxon>
        <taxon>Sphingomonadaceae</taxon>
        <taxon>Sphingomonas</taxon>
    </lineage>
</organism>
<gene>
    <name evidence="9" type="primary">aroQ</name>
    <name evidence="10" type="ORF">FHS31_001190</name>
</gene>
<feature type="binding site" evidence="9">
    <location>
        <position position="88"/>
    </location>
    <ligand>
        <name>substrate</name>
    </ligand>
</feature>
<comment type="caution">
    <text evidence="9">Lacks conserved residue(s) required for the propagation of feature annotation.</text>
</comment>
<dbReference type="PIRSF" id="PIRSF001399">
    <property type="entry name" value="DHquinase_II"/>
    <property type="match status" value="1"/>
</dbReference>
<reference evidence="10 11" key="1">
    <citation type="submission" date="2020-03" db="EMBL/GenBank/DDBJ databases">
        <title>Genomic Encyclopedia of Type Strains, Phase III (KMG-III): the genomes of soil and plant-associated and newly described type strains.</title>
        <authorList>
            <person name="Whitman W."/>
        </authorList>
    </citation>
    <scope>NUCLEOTIDE SEQUENCE [LARGE SCALE GENOMIC DNA]</scope>
    <source>
        <strain evidence="10 11">CECT 8804</strain>
    </source>
</reference>